<gene>
    <name evidence="1" type="ORF">CLOSAC_37100</name>
</gene>
<comment type="caution">
    <text evidence="1">The sequence shown here is derived from an EMBL/GenBank/DDBJ whole genome shotgun (WGS) entry which is preliminary data.</text>
</comment>
<dbReference type="AlphaFoldDB" id="A0A1S8MZ27"/>
<organism evidence="1 2">
    <name type="scientific">Clostridium saccharobutylicum</name>
    <dbReference type="NCBI Taxonomy" id="169679"/>
    <lineage>
        <taxon>Bacteria</taxon>
        <taxon>Bacillati</taxon>
        <taxon>Bacillota</taxon>
        <taxon>Clostridia</taxon>
        <taxon>Eubacteriales</taxon>
        <taxon>Clostridiaceae</taxon>
        <taxon>Clostridium</taxon>
    </lineage>
</organism>
<protein>
    <recommendedName>
        <fullName evidence="3">TFIIB zinc-binding protein</fullName>
    </recommendedName>
</protein>
<dbReference type="RefSeq" id="WP_077866735.1">
    <property type="nucleotide sequence ID" value="NZ_LZYZ01000007.1"/>
</dbReference>
<evidence type="ECO:0000313" key="1">
    <source>
        <dbReference type="EMBL" id="OOM09429.1"/>
    </source>
</evidence>
<dbReference type="Proteomes" id="UP000191154">
    <property type="component" value="Unassembled WGS sequence"/>
</dbReference>
<reference evidence="1 2" key="1">
    <citation type="submission" date="2016-05" db="EMBL/GenBank/DDBJ databases">
        <title>Microbial solvent formation.</title>
        <authorList>
            <person name="Poehlein A."/>
            <person name="Montoya Solano J.D."/>
            <person name="Flitsch S."/>
            <person name="Krabben P."/>
            <person name="Duerre P."/>
            <person name="Daniel R."/>
        </authorList>
    </citation>
    <scope>NUCLEOTIDE SEQUENCE [LARGE SCALE GENOMIC DNA]</scope>
    <source>
        <strain evidence="1 2">L1-8</strain>
    </source>
</reference>
<evidence type="ECO:0008006" key="3">
    <source>
        <dbReference type="Google" id="ProtNLM"/>
    </source>
</evidence>
<dbReference type="EMBL" id="LZYZ01000007">
    <property type="protein sequence ID" value="OOM09429.1"/>
    <property type="molecule type" value="Genomic_DNA"/>
</dbReference>
<proteinExistence type="predicted"/>
<name>A0A1S8MZ27_CLOSA</name>
<sequence>MADEIINFTIPLDDDGFVTLQCPFCRQKFKATGSDVNDENNFELFCPYCGLVTEPNEFFTDEVKEKALRIAENYFSDKLNGFASDLERSFRGGSFLEFQKGKDFEINNPKIIIESDDMNTYTLPCCGRKIKAQLIDDELYCPFCGGDVHGDNNR</sequence>
<evidence type="ECO:0000313" key="2">
    <source>
        <dbReference type="Proteomes" id="UP000191154"/>
    </source>
</evidence>
<accession>A0A1S8MZ27</accession>